<evidence type="ECO:0008006" key="4">
    <source>
        <dbReference type="Google" id="ProtNLM"/>
    </source>
</evidence>
<gene>
    <name evidence="2" type="ORF">SAMN04489730_3848</name>
</gene>
<feature type="signal peptide" evidence="1">
    <location>
        <begin position="1"/>
        <end position="30"/>
    </location>
</feature>
<sequence>MLRSNLPKRCMALCAAVVLTMFGVVGVANASSTRTPKHCITVVEKIPGKHGKSRVVSNRCATSAEPLFAPASDVLLVTFYQDAAYGGDHDDVYGSSGPCDSEGYGLSDLSDASDNVSGISSYIYGNDCNDQTYWTDTDYSGASNSNLNDCPYVGDTWNDNLYSMKLRHS</sequence>
<name>A0A1K1RSW0_9PSEU</name>
<keyword evidence="3" id="KW-1185">Reference proteome</keyword>
<dbReference type="EMBL" id="FPJG01000006">
    <property type="protein sequence ID" value="SFW74909.1"/>
    <property type="molecule type" value="Genomic_DNA"/>
</dbReference>
<proteinExistence type="predicted"/>
<protein>
    <recommendedName>
        <fullName evidence="4">Peptidase inhibitor family I36</fullName>
    </recommendedName>
</protein>
<evidence type="ECO:0000313" key="2">
    <source>
        <dbReference type="EMBL" id="SFW74909.1"/>
    </source>
</evidence>
<dbReference type="AlphaFoldDB" id="A0A1K1RSW0"/>
<organism evidence="2 3">
    <name type="scientific">Amycolatopsis australiensis</name>
    <dbReference type="NCBI Taxonomy" id="546364"/>
    <lineage>
        <taxon>Bacteria</taxon>
        <taxon>Bacillati</taxon>
        <taxon>Actinomycetota</taxon>
        <taxon>Actinomycetes</taxon>
        <taxon>Pseudonocardiales</taxon>
        <taxon>Pseudonocardiaceae</taxon>
        <taxon>Amycolatopsis</taxon>
    </lineage>
</organism>
<dbReference type="Gene3D" id="2.60.20.10">
    <property type="entry name" value="Crystallins"/>
    <property type="match status" value="1"/>
</dbReference>
<evidence type="ECO:0000313" key="3">
    <source>
        <dbReference type="Proteomes" id="UP000182740"/>
    </source>
</evidence>
<accession>A0A1K1RSW0</accession>
<dbReference type="Proteomes" id="UP000182740">
    <property type="component" value="Unassembled WGS sequence"/>
</dbReference>
<feature type="chain" id="PRO_5013176586" description="Peptidase inhibitor family I36" evidence="1">
    <location>
        <begin position="31"/>
        <end position="169"/>
    </location>
</feature>
<keyword evidence="1" id="KW-0732">Signal</keyword>
<evidence type="ECO:0000256" key="1">
    <source>
        <dbReference type="SAM" id="SignalP"/>
    </source>
</evidence>
<reference evidence="3" key="1">
    <citation type="submission" date="2016-11" db="EMBL/GenBank/DDBJ databases">
        <authorList>
            <person name="Varghese N."/>
            <person name="Submissions S."/>
        </authorList>
    </citation>
    <scope>NUCLEOTIDE SEQUENCE [LARGE SCALE GENOMIC DNA]</scope>
    <source>
        <strain evidence="3">DSM 44671</strain>
    </source>
</reference>